<name>A0A8S4R6G8_9NEOP</name>
<proteinExistence type="predicted"/>
<accession>A0A8S4R6G8</accession>
<dbReference type="AlphaFoldDB" id="A0A8S4R6G8"/>
<organism evidence="2 3">
    <name type="scientific">Pararge aegeria aegeria</name>
    <dbReference type="NCBI Taxonomy" id="348720"/>
    <lineage>
        <taxon>Eukaryota</taxon>
        <taxon>Metazoa</taxon>
        <taxon>Ecdysozoa</taxon>
        <taxon>Arthropoda</taxon>
        <taxon>Hexapoda</taxon>
        <taxon>Insecta</taxon>
        <taxon>Pterygota</taxon>
        <taxon>Neoptera</taxon>
        <taxon>Endopterygota</taxon>
        <taxon>Lepidoptera</taxon>
        <taxon>Glossata</taxon>
        <taxon>Ditrysia</taxon>
        <taxon>Papilionoidea</taxon>
        <taxon>Nymphalidae</taxon>
        <taxon>Satyrinae</taxon>
        <taxon>Satyrini</taxon>
        <taxon>Parargina</taxon>
        <taxon>Pararge</taxon>
    </lineage>
</organism>
<evidence type="ECO:0000313" key="3">
    <source>
        <dbReference type="Proteomes" id="UP000838756"/>
    </source>
</evidence>
<keyword evidence="3" id="KW-1185">Reference proteome</keyword>
<evidence type="ECO:0000256" key="1">
    <source>
        <dbReference type="SAM" id="MobiDB-lite"/>
    </source>
</evidence>
<dbReference type="EMBL" id="CAKXAJ010024825">
    <property type="protein sequence ID" value="CAH2230698.1"/>
    <property type="molecule type" value="Genomic_DNA"/>
</dbReference>
<gene>
    <name evidence="2" type="primary">jg12001</name>
    <name evidence="2" type="ORF">PAEG_LOCUS9884</name>
</gene>
<feature type="region of interest" description="Disordered" evidence="1">
    <location>
        <begin position="1"/>
        <end position="20"/>
    </location>
</feature>
<reference evidence="2" key="1">
    <citation type="submission" date="2022-03" db="EMBL/GenBank/DDBJ databases">
        <authorList>
            <person name="Lindestad O."/>
        </authorList>
    </citation>
    <scope>NUCLEOTIDE SEQUENCE</scope>
</reference>
<protein>
    <submittedName>
        <fullName evidence="2">Jg12001 protein</fullName>
    </submittedName>
</protein>
<comment type="caution">
    <text evidence="2">The sequence shown here is derived from an EMBL/GenBank/DDBJ whole genome shotgun (WGS) entry which is preliminary data.</text>
</comment>
<dbReference type="OrthoDB" id="7477247at2759"/>
<dbReference type="Proteomes" id="UP000838756">
    <property type="component" value="Unassembled WGS sequence"/>
</dbReference>
<evidence type="ECO:0000313" key="2">
    <source>
        <dbReference type="EMBL" id="CAH2230698.1"/>
    </source>
</evidence>
<sequence>MVRQLSRQSAHKSDASTPIPGGWKVLFCVPAAGGAGDMDREPLEPVGLGVGLKCGVVARPAPPLPPESLLF</sequence>